<evidence type="ECO:0000256" key="8">
    <source>
        <dbReference type="ARBA" id="ARBA00023157"/>
    </source>
</evidence>
<dbReference type="GO" id="GO:0004222">
    <property type="term" value="F:metalloendopeptidase activity"/>
    <property type="evidence" value="ECO:0007669"/>
    <property type="project" value="UniProtKB-UniRule"/>
</dbReference>
<feature type="domain" description="ShKT" evidence="13">
    <location>
        <begin position="770"/>
        <end position="806"/>
    </location>
</feature>
<dbReference type="InterPro" id="IPR034035">
    <property type="entry name" value="Astacin-like_dom"/>
</dbReference>
<dbReference type="InterPro" id="IPR006026">
    <property type="entry name" value="Peptidase_Metallo"/>
</dbReference>
<evidence type="ECO:0000256" key="3">
    <source>
        <dbReference type="ARBA" id="ARBA00022723"/>
    </source>
</evidence>
<evidence type="ECO:0000313" key="15">
    <source>
        <dbReference type="EMBL" id="CAD5227732.1"/>
    </source>
</evidence>
<dbReference type="Pfam" id="PF01400">
    <property type="entry name" value="Astacin"/>
    <property type="match status" value="1"/>
</dbReference>
<keyword evidence="3 10" id="KW-0479">Metal-binding</keyword>
<dbReference type="SMART" id="SM00254">
    <property type="entry name" value="ShKT"/>
    <property type="match status" value="1"/>
</dbReference>
<keyword evidence="8" id="KW-1015">Disulfide bond</keyword>
<comment type="caution">
    <text evidence="9">Lacks conserved residue(s) required for the propagation of feature annotation.</text>
</comment>
<keyword evidence="2 10" id="KW-0645">Protease</keyword>
<evidence type="ECO:0000256" key="11">
    <source>
        <dbReference type="RuleBase" id="RU361183"/>
    </source>
</evidence>
<dbReference type="InterPro" id="IPR003582">
    <property type="entry name" value="ShKT_dom"/>
</dbReference>
<keyword evidence="16" id="KW-1185">Reference proteome</keyword>
<feature type="active site" evidence="10">
    <location>
        <position position="661"/>
    </location>
</feature>
<evidence type="ECO:0000256" key="9">
    <source>
        <dbReference type="PROSITE-ProRule" id="PRU01005"/>
    </source>
</evidence>
<dbReference type="PRINTS" id="PR00480">
    <property type="entry name" value="ASTACIN"/>
</dbReference>
<feature type="compositionally biased region" description="Polar residues" evidence="12">
    <location>
        <begin position="285"/>
        <end position="307"/>
    </location>
</feature>
<evidence type="ECO:0000256" key="12">
    <source>
        <dbReference type="SAM" id="MobiDB-lite"/>
    </source>
</evidence>
<dbReference type="Gene3D" id="3.40.390.10">
    <property type="entry name" value="Collagenase (Catalytic Domain)"/>
    <property type="match status" value="1"/>
</dbReference>
<sequence length="806" mass="88010">MAAPPGIAPDPTLSNAAPPGQQPIDRGARTSDMGVSIPKPEVQTENPNAMLRSEPMRPDSADPAIPPSPRTFSDDSPPSIEFVSPASPAFGPGINTENQTPSPVQNLPSPVQNSPSPTQDQLSVHEPSPVQDQSPVQDIAVESASQSGPILPVRHPDAPPILPVRHPDAPPILPLNPSAVSIGSDDSAGPESAPVGPQSAPVGPDGRMEHVDHQDDQRSVFASDAASPSGVVEQPVGAPAAPVETSPDESLRLSNPVEAGISESSPMGMSGPETQPRDQAGRGDSQPTGPENQLQSQPAGPESNTPGPVQRGMQEPRGLGSGPGGWGIADAERAGLIQGKDLDNSKEGACSTCGPRNNFEEPVLQKAKEQGVTTPAPSGPEMPPRRSQWPNAEPCDEILDPHPLPSSPELILKPEGYLKPVPYKSLPQSPSKYFYRPNRKPKYGEITIAARDAIIETCRRIDCRTESVKAVEKYNEVHRTETDIQRIFNPFITPDQVHRRLAKIQKLKRSLLDAAGLGSEVEPHNDGTFQNDILLTESQTESMILRLRQQAERNRNKRSAIYVEQMPTNVWPQGEPIPVAFDGSLSENEKFEIQQALHAIETSTCIRFQPYPARPAGHHIYFVKVATPTFCGLSYIGKVSPANPIYLSFMCGDSVGVAIHEILHALGTNHEHLRFDRDRYLQMEWDNINPQLYDYFAVSDQTLYTTYGIPFDYSSIMLYGPFTGAVDRSRPSMKPINDDGRKIQMMGQRKSLSDRDVLLLNTMYCKSKDCIDQNVYCGLWALRKLCHDEPQSKWMQKHCRRSCGLC</sequence>
<feature type="region of interest" description="Disordered" evidence="12">
    <location>
        <begin position="1"/>
        <end position="411"/>
    </location>
</feature>
<dbReference type="SUPFAM" id="SSF55486">
    <property type="entry name" value="Metalloproteases ('zincins'), catalytic domain"/>
    <property type="match status" value="1"/>
</dbReference>
<proteinExistence type="predicted"/>
<protein>
    <recommendedName>
        <fullName evidence="11">Metalloendopeptidase</fullName>
        <ecNumber evidence="11">3.4.24.-</ecNumber>
    </recommendedName>
</protein>
<dbReference type="AlphaFoldDB" id="A0A811LKU4"/>
<evidence type="ECO:0000256" key="10">
    <source>
        <dbReference type="PROSITE-ProRule" id="PRU01211"/>
    </source>
</evidence>
<dbReference type="PANTHER" id="PTHR10127:SF802">
    <property type="entry name" value="ZINC METALLOPROTEINASE NAS-10"/>
    <property type="match status" value="1"/>
</dbReference>
<dbReference type="PROSITE" id="PS51670">
    <property type="entry name" value="SHKT"/>
    <property type="match status" value="1"/>
</dbReference>
<evidence type="ECO:0000256" key="1">
    <source>
        <dbReference type="ARBA" id="ARBA00002657"/>
    </source>
</evidence>
<comment type="caution">
    <text evidence="15">The sequence shown here is derived from an EMBL/GenBank/DDBJ whole genome shotgun (WGS) entry which is preliminary data.</text>
</comment>
<evidence type="ECO:0000256" key="7">
    <source>
        <dbReference type="ARBA" id="ARBA00023145"/>
    </source>
</evidence>
<dbReference type="Pfam" id="PF01549">
    <property type="entry name" value="ShK"/>
    <property type="match status" value="1"/>
</dbReference>
<evidence type="ECO:0000256" key="2">
    <source>
        <dbReference type="ARBA" id="ARBA00022670"/>
    </source>
</evidence>
<keyword evidence="6 10" id="KW-0482">Metalloprotease</keyword>
<feature type="binding site" evidence="10">
    <location>
        <position position="670"/>
    </location>
    <ligand>
        <name>Zn(2+)</name>
        <dbReference type="ChEBI" id="CHEBI:29105"/>
        <note>catalytic</note>
    </ligand>
</feature>
<feature type="compositionally biased region" description="Polar residues" evidence="12">
    <location>
        <begin position="95"/>
        <end position="122"/>
    </location>
</feature>
<organism evidence="15 16">
    <name type="scientific">Bursaphelenchus okinawaensis</name>
    <dbReference type="NCBI Taxonomy" id="465554"/>
    <lineage>
        <taxon>Eukaryota</taxon>
        <taxon>Metazoa</taxon>
        <taxon>Ecdysozoa</taxon>
        <taxon>Nematoda</taxon>
        <taxon>Chromadorea</taxon>
        <taxon>Rhabditida</taxon>
        <taxon>Tylenchina</taxon>
        <taxon>Tylenchomorpha</taxon>
        <taxon>Aphelenchoidea</taxon>
        <taxon>Aphelenchoididae</taxon>
        <taxon>Bursaphelenchus</taxon>
    </lineage>
</organism>
<dbReference type="Proteomes" id="UP000783686">
    <property type="component" value="Unassembled WGS sequence"/>
</dbReference>
<dbReference type="Proteomes" id="UP000614601">
    <property type="component" value="Unassembled WGS sequence"/>
</dbReference>
<dbReference type="EMBL" id="CAJFCW020000006">
    <property type="protein sequence ID" value="CAG9123554.1"/>
    <property type="molecule type" value="Genomic_DNA"/>
</dbReference>
<evidence type="ECO:0000259" key="13">
    <source>
        <dbReference type="PROSITE" id="PS51670"/>
    </source>
</evidence>
<dbReference type="GO" id="GO:0008270">
    <property type="term" value="F:zinc ion binding"/>
    <property type="evidence" value="ECO:0007669"/>
    <property type="project" value="UniProtKB-UniRule"/>
</dbReference>
<accession>A0A811LKU4</accession>
<evidence type="ECO:0000313" key="16">
    <source>
        <dbReference type="Proteomes" id="UP000614601"/>
    </source>
</evidence>
<keyword evidence="7" id="KW-0865">Zymogen</keyword>
<feature type="compositionally biased region" description="Basic and acidic residues" evidence="12">
    <location>
        <begin position="206"/>
        <end position="218"/>
    </location>
</feature>
<dbReference type="EMBL" id="CAJFDH010000006">
    <property type="protein sequence ID" value="CAD5227732.1"/>
    <property type="molecule type" value="Genomic_DNA"/>
</dbReference>
<reference evidence="15" key="1">
    <citation type="submission" date="2020-09" db="EMBL/GenBank/DDBJ databases">
        <authorList>
            <person name="Kikuchi T."/>
        </authorList>
    </citation>
    <scope>NUCLEOTIDE SEQUENCE</scope>
    <source>
        <strain evidence="15">SH1</strain>
    </source>
</reference>
<comment type="cofactor">
    <cofactor evidence="10 11">
        <name>Zn(2+)</name>
        <dbReference type="ChEBI" id="CHEBI:29105"/>
    </cofactor>
    <text evidence="10 11">Binds 1 zinc ion per subunit.</text>
</comment>
<dbReference type="CDD" id="cd04280">
    <property type="entry name" value="ZnMc_astacin_like"/>
    <property type="match status" value="1"/>
</dbReference>
<evidence type="ECO:0000256" key="6">
    <source>
        <dbReference type="ARBA" id="ARBA00023049"/>
    </source>
</evidence>
<name>A0A811LKU4_9BILA</name>
<dbReference type="PROSITE" id="PS51864">
    <property type="entry name" value="ASTACIN"/>
    <property type="match status" value="1"/>
</dbReference>
<dbReference type="GO" id="GO:0006508">
    <property type="term" value="P:proteolysis"/>
    <property type="evidence" value="ECO:0007669"/>
    <property type="project" value="UniProtKB-KW"/>
</dbReference>
<dbReference type="InterPro" id="IPR024079">
    <property type="entry name" value="MetalloPept_cat_dom_sf"/>
</dbReference>
<feature type="binding site" evidence="10">
    <location>
        <position position="660"/>
    </location>
    <ligand>
        <name>Zn(2+)</name>
        <dbReference type="ChEBI" id="CHEBI:29105"/>
        <note>catalytic</note>
    </ligand>
</feature>
<comment type="function">
    <text evidence="1">Metalloprotease.</text>
</comment>
<feature type="domain" description="Peptidase M12A" evidence="14">
    <location>
        <begin position="559"/>
        <end position="766"/>
    </location>
</feature>
<dbReference type="InterPro" id="IPR001506">
    <property type="entry name" value="Peptidase_M12A"/>
</dbReference>
<evidence type="ECO:0000256" key="5">
    <source>
        <dbReference type="ARBA" id="ARBA00022833"/>
    </source>
</evidence>
<dbReference type="SMART" id="SM00235">
    <property type="entry name" value="ZnMc"/>
    <property type="match status" value="1"/>
</dbReference>
<keyword evidence="4 10" id="KW-0378">Hydrolase</keyword>
<keyword evidence="5 10" id="KW-0862">Zinc</keyword>
<dbReference type="EC" id="3.4.24.-" evidence="11"/>
<evidence type="ECO:0000259" key="14">
    <source>
        <dbReference type="PROSITE" id="PS51864"/>
    </source>
</evidence>
<gene>
    <name evidence="15" type="ORF">BOKJ2_LOCUS12320</name>
</gene>
<dbReference type="OrthoDB" id="291007at2759"/>
<evidence type="ECO:0000256" key="4">
    <source>
        <dbReference type="ARBA" id="ARBA00022801"/>
    </source>
</evidence>
<feature type="binding site" evidence="10">
    <location>
        <position position="664"/>
    </location>
    <ligand>
        <name>Zn(2+)</name>
        <dbReference type="ChEBI" id="CHEBI:29105"/>
        <note>catalytic</note>
    </ligand>
</feature>
<dbReference type="PANTHER" id="PTHR10127">
    <property type="entry name" value="DISCOIDIN, CUB, EGF, LAMININ , AND ZINC METALLOPROTEASE DOMAIN CONTAINING"/>
    <property type="match status" value="1"/>
</dbReference>